<evidence type="ECO:0000256" key="6">
    <source>
        <dbReference type="RuleBase" id="RU003376"/>
    </source>
</evidence>
<organism evidence="9 10">
    <name type="scientific">Shewanella subflava</name>
    <dbReference type="NCBI Taxonomy" id="2986476"/>
    <lineage>
        <taxon>Bacteria</taxon>
        <taxon>Pseudomonadati</taxon>
        <taxon>Pseudomonadota</taxon>
        <taxon>Gammaproteobacteria</taxon>
        <taxon>Alteromonadales</taxon>
        <taxon>Shewanellaceae</taxon>
        <taxon>Shewanella</taxon>
    </lineage>
</organism>
<keyword evidence="3 6" id="KW-0812">Transmembrane</keyword>
<feature type="transmembrane region" description="Helical" evidence="7">
    <location>
        <begin position="81"/>
        <end position="99"/>
    </location>
</feature>
<reference evidence="9" key="1">
    <citation type="submission" date="2022-10" db="EMBL/GenBank/DDBJ databases">
        <title>Shewanella flava sp. nov, isolated from the estuary of the Fenhe River into the Yellow River.</title>
        <authorList>
            <person name="Li Y."/>
        </authorList>
    </citation>
    <scope>NUCLEOTIDE SEQUENCE</scope>
    <source>
        <strain evidence="9">FYR11-62</strain>
    </source>
</reference>
<protein>
    <submittedName>
        <fullName evidence="9">Cytochrome c oxidase subunit 3 family protein</fullName>
    </submittedName>
</protein>
<evidence type="ECO:0000256" key="7">
    <source>
        <dbReference type="SAM" id="Phobius"/>
    </source>
</evidence>
<evidence type="ECO:0000256" key="5">
    <source>
        <dbReference type="ARBA" id="ARBA00023136"/>
    </source>
</evidence>
<evidence type="ECO:0000256" key="2">
    <source>
        <dbReference type="ARBA" id="ARBA00010581"/>
    </source>
</evidence>
<dbReference type="EMBL" id="JAPDMX010000031">
    <property type="protein sequence ID" value="MCW3173897.1"/>
    <property type="molecule type" value="Genomic_DNA"/>
</dbReference>
<keyword evidence="5 7" id="KW-0472">Membrane</keyword>
<comment type="subcellular location">
    <subcellularLocation>
        <location evidence="6">Cell membrane</location>
        <topology evidence="6">Multi-pass membrane protein</topology>
    </subcellularLocation>
    <subcellularLocation>
        <location evidence="1">Membrane</location>
        <topology evidence="1">Multi-pass membrane protein</topology>
    </subcellularLocation>
</comment>
<dbReference type="Proteomes" id="UP001163714">
    <property type="component" value="Unassembled WGS sequence"/>
</dbReference>
<gene>
    <name evidence="9" type="ORF">OHT75_15575</name>
</gene>
<dbReference type="SUPFAM" id="SSF81452">
    <property type="entry name" value="Cytochrome c oxidase subunit III-like"/>
    <property type="match status" value="1"/>
</dbReference>
<dbReference type="CDD" id="cd02862">
    <property type="entry name" value="NorE_like"/>
    <property type="match status" value="1"/>
</dbReference>
<dbReference type="InterPro" id="IPR000298">
    <property type="entry name" value="Cyt_c_oxidase-like_su3"/>
</dbReference>
<comment type="caution">
    <text evidence="9">The sequence shown here is derived from an EMBL/GenBank/DDBJ whole genome shotgun (WGS) entry which is preliminary data.</text>
</comment>
<name>A0ABT3ICW6_9GAMM</name>
<dbReference type="PANTHER" id="PTHR11403:SF6">
    <property type="entry name" value="NITRIC OXIDE REDUCTASE SUBUNIT E"/>
    <property type="match status" value="1"/>
</dbReference>
<feature type="transmembrane region" description="Helical" evidence="7">
    <location>
        <begin position="39"/>
        <end position="61"/>
    </location>
</feature>
<dbReference type="RefSeq" id="WP_264728286.1">
    <property type="nucleotide sequence ID" value="NZ_JAPDMX010000031.1"/>
</dbReference>
<evidence type="ECO:0000313" key="10">
    <source>
        <dbReference type="Proteomes" id="UP001163714"/>
    </source>
</evidence>
<comment type="similarity">
    <text evidence="2 6">Belongs to the cytochrome c oxidase subunit 3 family.</text>
</comment>
<keyword evidence="4 7" id="KW-1133">Transmembrane helix</keyword>
<dbReference type="InterPro" id="IPR024791">
    <property type="entry name" value="Cyt_c/ubiquinol_Oxase_su3"/>
</dbReference>
<dbReference type="PROSITE" id="PS50253">
    <property type="entry name" value="COX3"/>
    <property type="match status" value="1"/>
</dbReference>
<evidence type="ECO:0000256" key="4">
    <source>
        <dbReference type="ARBA" id="ARBA00022989"/>
    </source>
</evidence>
<accession>A0ABT3ICW6</accession>
<feature type="transmembrane region" description="Helical" evidence="7">
    <location>
        <begin position="149"/>
        <end position="174"/>
    </location>
</feature>
<sequence>MSPLAIIDEQARLSTHHSYQQPCQVSNATAPETRLPGDIAMWFVIMMELTVFALFFIGFAVMKRLEPQMFAQGQEIIHISIGLACTISLLISSYFVALALDAAKCGDNPKVGKHIIASLCFAFIYLIAKSYEYSLLVNAGFSLSTNDFFTLYFLITAFHFMHVVLGCGILFYLYKQSRKHFYSTNENQGFEAAATYWHMVDLVWILVFFLIYIAH</sequence>
<dbReference type="Gene3D" id="1.20.120.80">
    <property type="entry name" value="Cytochrome c oxidase, subunit III, four-helix bundle"/>
    <property type="match status" value="1"/>
</dbReference>
<evidence type="ECO:0000259" key="8">
    <source>
        <dbReference type="PROSITE" id="PS50253"/>
    </source>
</evidence>
<dbReference type="InterPro" id="IPR013833">
    <property type="entry name" value="Cyt_c_oxidase_su3_a-hlx"/>
</dbReference>
<feature type="transmembrane region" description="Helical" evidence="7">
    <location>
        <begin position="194"/>
        <end position="214"/>
    </location>
</feature>
<dbReference type="InterPro" id="IPR035973">
    <property type="entry name" value="Cyt_c_oxidase_su3-like_sf"/>
</dbReference>
<evidence type="ECO:0000256" key="3">
    <source>
        <dbReference type="ARBA" id="ARBA00022692"/>
    </source>
</evidence>
<proteinExistence type="inferred from homology"/>
<feature type="transmembrane region" description="Helical" evidence="7">
    <location>
        <begin position="111"/>
        <end position="128"/>
    </location>
</feature>
<dbReference type="PANTHER" id="PTHR11403">
    <property type="entry name" value="CYTOCHROME C OXIDASE SUBUNIT III"/>
    <property type="match status" value="1"/>
</dbReference>
<dbReference type="Pfam" id="PF00510">
    <property type="entry name" value="COX3"/>
    <property type="match status" value="1"/>
</dbReference>
<feature type="domain" description="Heme-copper oxidase subunit III family profile" evidence="8">
    <location>
        <begin position="39"/>
        <end position="215"/>
    </location>
</feature>
<keyword evidence="10" id="KW-1185">Reference proteome</keyword>
<evidence type="ECO:0000256" key="1">
    <source>
        <dbReference type="ARBA" id="ARBA00004141"/>
    </source>
</evidence>
<evidence type="ECO:0000313" key="9">
    <source>
        <dbReference type="EMBL" id="MCW3173897.1"/>
    </source>
</evidence>